<accession>A0AAV4DR53</accession>
<dbReference type="InterPro" id="IPR012337">
    <property type="entry name" value="RNaseH-like_sf"/>
</dbReference>
<proteinExistence type="predicted"/>
<dbReference type="SUPFAM" id="SSF53098">
    <property type="entry name" value="Ribonuclease H-like"/>
    <property type="match status" value="1"/>
</dbReference>
<sequence length="113" mass="12692">MSSDLTGVPGWSDVPQTEVDRYRSSLGPAAVENAGLSSLDCSLFWKSCASELPALSRLALRYIFGTVNSADAERSFSLYNLVHSERRRSLGEKSLKQLLFLYFNRFVGRDFFD</sequence>
<dbReference type="GO" id="GO:0046983">
    <property type="term" value="F:protein dimerization activity"/>
    <property type="evidence" value="ECO:0007669"/>
    <property type="project" value="InterPro"/>
</dbReference>
<dbReference type="EMBL" id="BLXT01008216">
    <property type="protein sequence ID" value="GFO46767.1"/>
    <property type="molecule type" value="Genomic_DNA"/>
</dbReference>
<gene>
    <name evidence="2" type="ORF">PoB_007327200</name>
</gene>
<evidence type="ECO:0000313" key="2">
    <source>
        <dbReference type="EMBL" id="GFO46767.1"/>
    </source>
</evidence>
<comment type="caution">
    <text evidence="2">The sequence shown here is derived from an EMBL/GenBank/DDBJ whole genome shotgun (WGS) entry which is preliminary data.</text>
</comment>
<dbReference type="AlphaFoldDB" id="A0AAV4DR53"/>
<dbReference type="Proteomes" id="UP000735302">
    <property type="component" value="Unassembled WGS sequence"/>
</dbReference>
<keyword evidence="3" id="KW-1185">Reference proteome</keyword>
<dbReference type="InterPro" id="IPR008906">
    <property type="entry name" value="HATC_C_dom"/>
</dbReference>
<protein>
    <submittedName>
        <fullName evidence="2">Hat family dimerization domain</fullName>
    </submittedName>
</protein>
<dbReference type="Pfam" id="PF05699">
    <property type="entry name" value="Dimer_Tnp_hAT"/>
    <property type="match status" value="1"/>
</dbReference>
<reference evidence="2 3" key="1">
    <citation type="journal article" date="2021" name="Elife">
        <title>Chloroplast acquisition without the gene transfer in kleptoplastic sea slugs, Plakobranchus ocellatus.</title>
        <authorList>
            <person name="Maeda T."/>
            <person name="Takahashi S."/>
            <person name="Yoshida T."/>
            <person name="Shimamura S."/>
            <person name="Takaki Y."/>
            <person name="Nagai Y."/>
            <person name="Toyoda A."/>
            <person name="Suzuki Y."/>
            <person name="Arimoto A."/>
            <person name="Ishii H."/>
            <person name="Satoh N."/>
            <person name="Nishiyama T."/>
            <person name="Hasebe M."/>
            <person name="Maruyama T."/>
            <person name="Minagawa J."/>
            <person name="Obokata J."/>
            <person name="Shigenobu S."/>
        </authorList>
    </citation>
    <scope>NUCLEOTIDE SEQUENCE [LARGE SCALE GENOMIC DNA]</scope>
</reference>
<evidence type="ECO:0000313" key="3">
    <source>
        <dbReference type="Proteomes" id="UP000735302"/>
    </source>
</evidence>
<organism evidence="2 3">
    <name type="scientific">Plakobranchus ocellatus</name>
    <dbReference type="NCBI Taxonomy" id="259542"/>
    <lineage>
        <taxon>Eukaryota</taxon>
        <taxon>Metazoa</taxon>
        <taxon>Spiralia</taxon>
        <taxon>Lophotrochozoa</taxon>
        <taxon>Mollusca</taxon>
        <taxon>Gastropoda</taxon>
        <taxon>Heterobranchia</taxon>
        <taxon>Euthyneura</taxon>
        <taxon>Panpulmonata</taxon>
        <taxon>Sacoglossa</taxon>
        <taxon>Placobranchoidea</taxon>
        <taxon>Plakobranchidae</taxon>
        <taxon>Plakobranchus</taxon>
    </lineage>
</organism>
<evidence type="ECO:0000259" key="1">
    <source>
        <dbReference type="Pfam" id="PF05699"/>
    </source>
</evidence>
<feature type="domain" description="HAT C-terminal dimerisation" evidence="1">
    <location>
        <begin position="33"/>
        <end position="102"/>
    </location>
</feature>
<name>A0AAV4DR53_9GAST</name>